<dbReference type="Proteomes" id="UP001317613">
    <property type="component" value="Chromosome"/>
</dbReference>
<dbReference type="EMBL" id="AP026729">
    <property type="protein sequence ID" value="BDQ60167.1"/>
    <property type="molecule type" value="Genomic_DNA"/>
</dbReference>
<name>A0AC59HKA2_ENTFL</name>
<accession>A0AC59HKA2</accession>
<reference evidence="1" key="1">
    <citation type="submission" date="2022-08" db="EMBL/GenBank/DDBJ databases">
        <title>Molecular epidemiological analysis of five strains of VanD-type vancomycin-resistant Enterococcus faecalis.</title>
        <authorList>
            <person name="Mimura K."/>
            <person name="Hashimoto Y."/>
            <person name="Tomita H."/>
        </authorList>
    </citation>
    <scope>NUCLEOTIDE SEQUENCE</scope>
    <source>
        <strain evidence="1">SVR2332</strain>
    </source>
</reference>
<proteinExistence type="predicted"/>
<evidence type="ECO:0000313" key="2">
    <source>
        <dbReference type="Proteomes" id="UP001317613"/>
    </source>
</evidence>
<gene>
    <name evidence="1" type="ORF">EfsSVR2332_02450</name>
</gene>
<protein>
    <submittedName>
        <fullName evidence="1">Conjugal transfer protein</fullName>
    </submittedName>
</protein>
<evidence type="ECO:0000313" key="1">
    <source>
        <dbReference type="EMBL" id="BDQ60167.1"/>
    </source>
</evidence>
<sequence length="265" mass="30932">MIGSVGFGIYKNVTAIDTHTIHETEIIEQQVVDTNQVERFVESFARVYYSWEQAQEKMDTRNEKLTHYLTEELQTLNAEMIRKDIPTSSSVNNIQVWQVSQINENDFEVLFSVEHVITEDKDKKTISSSFHVVVHVDESNNMVIIKNPTMSKKPQKSDYQPQPLENNHSVDTETADEINSFLETFFQLYPTATEKELTYYVSNHALPVINKEYVFEELVNPIYTQKDNHVLVNVVVKYLDQETKATQLSQFELMLEKQDNWKIIK</sequence>
<organism evidence="1 2">
    <name type="scientific">Enterococcus faecalis</name>
    <name type="common">Streptococcus faecalis</name>
    <dbReference type="NCBI Taxonomy" id="1351"/>
    <lineage>
        <taxon>Bacteria</taxon>
        <taxon>Bacillati</taxon>
        <taxon>Bacillota</taxon>
        <taxon>Bacilli</taxon>
        <taxon>Lactobacillales</taxon>
        <taxon>Enterococcaceae</taxon>
        <taxon>Enterococcus</taxon>
    </lineage>
</organism>